<dbReference type="Proteomes" id="UP000285456">
    <property type="component" value="Unassembled WGS sequence"/>
</dbReference>
<feature type="domain" description="Nucleotidyl transferase" evidence="3">
    <location>
        <begin position="20"/>
        <end position="214"/>
    </location>
</feature>
<dbReference type="CDD" id="cd02508">
    <property type="entry name" value="ADP_Glucose_PP"/>
    <property type="match status" value="1"/>
</dbReference>
<comment type="similarity">
    <text evidence="1">Belongs to the bacterial/plant glucose-1-phosphate adenylyltransferase family.</text>
</comment>
<dbReference type="EMBL" id="QWEH01000005">
    <property type="protein sequence ID" value="RHW32679.1"/>
    <property type="molecule type" value="Genomic_DNA"/>
</dbReference>
<keyword evidence="5" id="KW-0808">Transferase</keyword>
<dbReference type="SUPFAM" id="SSF51161">
    <property type="entry name" value="Trimeric LpxA-like enzymes"/>
    <property type="match status" value="1"/>
</dbReference>
<dbReference type="OrthoDB" id="9801810at2"/>
<name>A0A417YIJ9_9BACI</name>
<sequence>MKKMMGLINLDHEYHVFNELTYFRNSASIPFGGRYRMIDFTLSNMVNSNINEVAIFARNKYRSLLDHLGTGENWDLDRRNGGLFILPPDWNDPSDRSQGDLRFFHNNRDYFHRSQSEYVLISGSQFVSNSDYKDAFTYHLEQEADITLISTNVKELFPEHYPYFRIEADENGWVTEITNDQTNAELFTGVYIINKNLLMRLVDECIAYHKDNFFICGVKDKLADLKVQRFEHTGYSAFINSIESYFRQNMNLLDADSYHDLFLSNHFIRTKISSNPPVKYRKGSEVKHSLLANGCVVDGRVEESILFRDVSIQTGATVKNSIIMQRCTIEEGVHLENVILDKDVHVTKGQKIIGSKEKPYVVAKRQVI</sequence>
<organism evidence="5 6">
    <name type="scientific">Oceanobacillus profundus</name>
    <dbReference type="NCBI Taxonomy" id="372463"/>
    <lineage>
        <taxon>Bacteria</taxon>
        <taxon>Bacillati</taxon>
        <taxon>Bacillota</taxon>
        <taxon>Bacilli</taxon>
        <taxon>Bacillales</taxon>
        <taxon>Bacillaceae</taxon>
        <taxon>Oceanobacillus</taxon>
    </lineage>
</organism>
<comment type="caution">
    <text evidence="5">The sequence shown here is derived from an EMBL/GenBank/DDBJ whole genome shotgun (WGS) entry which is preliminary data.</text>
</comment>
<evidence type="ECO:0000259" key="3">
    <source>
        <dbReference type="Pfam" id="PF00483"/>
    </source>
</evidence>
<dbReference type="GO" id="GO:0008878">
    <property type="term" value="F:glucose-1-phosphate adenylyltransferase activity"/>
    <property type="evidence" value="ECO:0007669"/>
    <property type="project" value="UniProtKB-EC"/>
</dbReference>
<dbReference type="InterPro" id="IPR056818">
    <property type="entry name" value="GlmU/GlgC-like_hexapep"/>
</dbReference>
<dbReference type="InterPro" id="IPR011832">
    <property type="entry name" value="GlgDAde_trans"/>
</dbReference>
<dbReference type="InterPro" id="IPR005835">
    <property type="entry name" value="NTP_transferase_dom"/>
</dbReference>
<dbReference type="Gene3D" id="3.90.550.10">
    <property type="entry name" value="Spore Coat Polysaccharide Biosynthesis Protein SpsA, Chain A"/>
    <property type="match status" value="1"/>
</dbReference>
<dbReference type="SUPFAM" id="SSF53448">
    <property type="entry name" value="Nucleotide-diphospho-sugar transferases"/>
    <property type="match status" value="1"/>
</dbReference>
<dbReference type="RefSeq" id="WP_095311961.1">
    <property type="nucleotide sequence ID" value="NZ_JAMAWL010000017.1"/>
</dbReference>
<dbReference type="InterPro" id="IPR011831">
    <property type="entry name" value="ADP-Glc_PPase"/>
</dbReference>
<keyword evidence="5" id="KW-0548">Nucleotidyltransferase</keyword>
<dbReference type="NCBIfam" id="TIGR02092">
    <property type="entry name" value="glgD"/>
    <property type="match status" value="1"/>
</dbReference>
<keyword evidence="6" id="KW-1185">Reference proteome</keyword>
<dbReference type="CDD" id="cd04651">
    <property type="entry name" value="LbH_G1P_AT_C"/>
    <property type="match status" value="1"/>
</dbReference>
<dbReference type="GO" id="GO:0005978">
    <property type="term" value="P:glycogen biosynthetic process"/>
    <property type="evidence" value="ECO:0007669"/>
    <property type="project" value="UniProtKB-KW"/>
</dbReference>
<evidence type="ECO:0000313" key="6">
    <source>
        <dbReference type="Proteomes" id="UP000285456"/>
    </source>
</evidence>
<reference evidence="5 6" key="1">
    <citation type="journal article" date="2007" name="Int. J. Syst. Evol. Microbiol.">
        <title>Oceanobacillus profundus sp. nov., isolated from a deep-sea sediment core.</title>
        <authorList>
            <person name="Kim Y.G."/>
            <person name="Choi D.H."/>
            <person name="Hyun S."/>
            <person name="Cho B.C."/>
        </authorList>
    </citation>
    <scope>NUCLEOTIDE SEQUENCE [LARGE SCALE GENOMIC DNA]</scope>
    <source>
        <strain evidence="5 6">DSM 18246</strain>
    </source>
</reference>
<protein>
    <submittedName>
        <fullName evidence="5">Glucose-1-phosphate adenylyltransferase subunit GlgD</fullName>
        <ecNumber evidence="5">2.7.7.27</ecNumber>
    </submittedName>
</protein>
<dbReference type="PANTHER" id="PTHR43523">
    <property type="entry name" value="GLUCOSE-1-PHOSPHATE ADENYLYLTRANSFERASE-RELATED"/>
    <property type="match status" value="1"/>
</dbReference>
<keyword evidence="2" id="KW-0320">Glycogen biosynthesis</keyword>
<feature type="domain" description="Glucose-1-phosphate adenylyltransferase/Bifunctional protein GlmU-like C-terminal hexapeptide" evidence="4">
    <location>
        <begin position="283"/>
        <end position="352"/>
    </location>
</feature>
<proteinExistence type="inferred from homology"/>
<dbReference type="InterPro" id="IPR029044">
    <property type="entry name" value="Nucleotide-diphossugar_trans"/>
</dbReference>
<dbReference type="Pfam" id="PF24894">
    <property type="entry name" value="Hexapep_GlmU"/>
    <property type="match status" value="1"/>
</dbReference>
<dbReference type="AlphaFoldDB" id="A0A417YIJ9"/>
<dbReference type="PANTHER" id="PTHR43523:SF6">
    <property type="entry name" value="GLYCOGEN BIOSYNTHESIS PROTEIN GLGD"/>
    <property type="match status" value="1"/>
</dbReference>
<evidence type="ECO:0000313" key="5">
    <source>
        <dbReference type="EMBL" id="RHW32679.1"/>
    </source>
</evidence>
<evidence type="ECO:0000259" key="4">
    <source>
        <dbReference type="Pfam" id="PF24894"/>
    </source>
</evidence>
<gene>
    <name evidence="5" type="primary">glgD</name>
    <name evidence="5" type="ORF">D1B32_10155</name>
</gene>
<dbReference type="Gene3D" id="2.160.10.10">
    <property type="entry name" value="Hexapeptide repeat proteins"/>
    <property type="match status" value="1"/>
</dbReference>
<evidence type="ECO:0000256" key="2">
    <source>
        <dbReference type="ARBA" id="ARBA00023056"/>
    </source>
</evidence>
<evidence type="ECO:0000256" key="1">
    <source>
        <dbReference type="ARBA" id="ARBA00010443"/>
    </source>
</evidence>
<accession>A0A417YIJ9</accession>
<dbReference type="InterPro" id="IPR011004">
    <property type="entry name" value="Trimer_LpxA-like_sf"/>
</dbReference>
<dbReference type="Pfam" id="PF00483">
    <property type="entry name" value="NTP_transferase"/>
    <property type="match status" value="1"/>
</dbReference>
<dbReference type="EC" id="2.7.7.27" evidence="5"/>